<dbReference type="STRING" id="246191.SAMN05660337_2476"/>
<dbReference type="PRINTS" id="PR00445">
    <property type="entry name" value="HUPFHYPC"/>
</dbReference>
<protein>
    <submittedName>
        <fullName evidence="2">Hydrogenase expression/formation protein HypC</fullName>
    </submittedName>
</protein>
<dbReference type="RefSeq" id="WP_092161529.1">
    <property type="nucleotide sequence ID" value="NZ_FNGA01000003.1"/>
</dbReference>
<evidence type="ECO:0000313" key="3">
    <source>
        <dbReference type="Proteomes" id="UP000199053"/>
    </source>
</evidence>
<dbReference type="OrthoDB" id="9806017at2"/>
<dbReference type="GO" id="GO:0051604">
    <property type="term" value="P:protein maturation"/>
    <property type="evidence" value="ECO:0007669"/>
    <property type="project" value="TreeGrafter"/>
</dbReference>
<dbReference type="GO" id="GO:0005506">
    <property type="term" value="F:iron ion binding"/>
    <property type="evidence" value="ECO:0007669"/>
    <property type="project" value="TreeGrafter"/>
</dbReference>
<accession>A0A1G9I7F9</accession>
<dbReference type="EMBL" id="FNGA01000003">
    <property type="protein sequence ID" value="SDL21158.1"/>
    <property type="molecule type" value="Genomic_DNA"/>
</dbReference>
<dbReference type="GO" id="GO:1902670">
    <property type="term" value="F:carbon dioxide binding"/>
    <property type="evidence" value="ECO:0007669"/>
    <property type="project" value="TreeGrafter"/>
</dbReference>
<dbReference type="AlphaFoldDB" id="A0A1G9I7F9"/>
<name>A0A1G9I7F9_9BACT</name>
<reference evidence="3" key="1">
    <citation type="submission" date="2016-10" db="EMBL/GenBank/DDBJ databases">
        <authorList>
            <person name="Varghese N."/>
            <person name="Submissions S."/>
        </authorList>
    </citation>
    <scope>NUCLEOTIDE SEQUENCE [LARGE SCALE GENOMIC DNA]</scope>
    <source>
        <strain evidence="3">DSM 16995</strain>
    </source>
</reference>
<proteinExistence type="inferred from homology"/>
<organism evidence="2 3">
    <name type="scientific">Maridesulfovibrio ferrireducens</name>
    <dbReference type="NCBI Taxonomy" id="246191"/>
    <lineage>
        <taxon>Bacteria</taxon>
        <taxon>Pseudomonadati</taxon>
        <taxon>Thermodesulfobacteriota</taxon>
        <taxon>Desulfovibrionia</taxon>
        <taxon>Desulfovibrionales</taxon>
        <taxon>Desulfovibrionaceae</taxon>
        <taxon>Maridesulfovibrio</taxon>
    </lineage>
</organism>
<dbReference type="PANTHER" id="PTHR35177">
    <property type="entry name" value="HYDROGENASE MATURATION FACTOR HYBG"/>
    <property type="match status" value="1"/>
</dbReference>
<evidence type="ECO:0000256" key="1">
    <source>
        <dbReference type="ARBA" id="ARBA00006018"/>
    </source>
</evidence>
<evidence type="ECO:0000313" key="2">
    <source>
        <dbReference type="EMBL" id="SDL21158.1"/>
    </source>
</evidence>
<gene>
    <name evidence="2" type="ORF">SAMN05660337_2476</name>
</gene>
<dbReference type="SUPFAM" id="SSF159127">
    <property type="entry name" value="HupF/HypC-like"/>
    <property type="match status" value="1"/>
</dbReference>
<sequence>MCLAIPVEIESINDKVARCRVGEGETYLDASLMLMADEVKVGDYLIVHAGFALRKLETSEAEETLKILREMLSLADGTKPEACGF</sequence>
<dbReference type="Pfam" id="PF01455">
    <property type="entry name" value="HupF_HypC"/>
    <property type="match status" value="1"/>
</dbReference>
<keyword evidence="3" id="KW-1185">Reference proteome</keyword>
<comment type="similarity">
    <text evidence="1">Belongs to the HupF/HypC family.</text>
</comment>
<dbReference type="Proteomes" id="UP000199053">
    <property type="component" value="Unassembled WGS sequence"/>
</dbReference>
<dbReference type="PANTHER" id="PTHR35177:SF2">
    <property type="entry name" value="HYDROGENASE MATURATION FACTOR HYBG"/>
    <property type="match status" value="1"/>
</dbReference>
<dbReference type="NCBIfam" id="TIGR00074">
    <property type="entry name" value="hypC_hupF"/>
    <property type="match status" value="1"/>
</dbReference>
<dbReference type="InterPro" id="IPR001109">
    <property type="entry name" value="Hydrogenase_HupF/HypC"/>
</dbReference>
<dbReference type="Gene3D" id="2.30.30.140">
    <property type="match status" value="1"/>
</dbReference>